<evidence type="ECO:0000256" key="1">
    <source>
        <dbReference type="ARBA" id="ARBA00004141"/>
    </source>
</evidence>
<evidence type="ECO:0000256" key="4">
    <source>
        <dbReference type="ARBA" id="ARBA00023136"/>
    </source>
</evidence>
<sequence length="157" mass="17514">MSQNNLSSDERWLAALSHAAVLFPTLGLFAPLIVWVTRREKSDFLRFQSLQALTYQVILLLVWVVLGVLLGLLFTAISLTTAIVALYLQSQTPFIILSISEFVFFAFLLVLMGLGVVLGIIAAIACLNGSHFRYPLLGGWLEKLLHRSSKKEEVQHD</sequence>
<dbReference type="AlphaFoldDB" id="A0A7C4Q316"/>
<accession>A0A7C4Q316</accession>
<proteinExistence type="predicted"/>
<comment type="subcellular location">
    <subcellularLocation>
        <location evidence="1">Membrane</location>
        <topology evidence="1">Multi-pass membrane protein</topology>
    </subcellularLocation>
</comment>
<name>A0A7C4Q316_9CHLR</name>
<comment type="caution">
    <text evidence="6">The sequence shown here is derived from an EMBL/GenBank/DDBJ whole genome shotgun (WGS) entry which is preliminary data.</text>
</comment>
<evidence type="ECO:0000256" key="2">
    <source>
        <dbReference type="ARBA" id="ARBA00022692"/>
    </source>
</evidence>
<dbReference type="Pfam" id="PF09685">
    <property type="entry name" value="MamF_MmsF"/>
    <property type="match status" value="1"/>
</dbReference>
<feature type="transmembrane region" description="Helical" evidence="5">
    <location>
        <begin position="57"/>
        <end position="88"/>
    </location>
</feature>
<feature type="transmembrane region" description="Helical" evidence="5">
    <location>
        <begin position="12"/>
        <end position="36"/>
    </location>
</feature>
<dbReference type="EMBL" id="DSXR01000041">
    <property type="protein sequence ID" value="HGS86653.1"/>
    <property type="molecule type" value="Genomic_DNA"/>
</dbReference>
<keyword evidence="4 5" id="KW-0472">Membrane</keyword>
<evidence type="ECO:0000313" key="6">
    <source>
        <dbReference type="EMBL" id="HGS86653.1"/>
    </source>
</evidence>
<organism evidence="6">
    <name type="scientific">Bellilinea caldifistulae</name>
    <dbReference type="NCBI Taxonomy" id="360411"/>
    <lineage>
        <taxon>Bacteria</taxon>
        <taxon>Bacillati</taxon>
        <taxon>Chloroflexota</taxon>
        <taxon>Anaerolineae</taxon>
        <taxon>Anaerolineales</taxon>
        <taxon>Anaerolineaceae</taxon>
        <taxon>Bellilinea</taxon>
    </lineage>
</organism>
<keyword evidence="2 5" id="KW-0812">Transmembrane</keyword>
<dbReference type="InterPro" id="IPR019109">
    <property type="entry name" value="MamF_MmsF"/>
</dbReference>
<protein>
    <submittedName>
        <fullName evidence="6">DUF4870 domain-containing protein</fullName>
    </submittedName>
</protein>
<feature type="transmembrane region" description="Helical" evidence="5">
    <location>
        <begin position="94"/>
        <end position="127"/>
    </location>
</feature>
<gene>
    <name evidence="6" type="ORF">ENT17_03440</name>
</gene>
<reference evidence="6" key="1">
    <citation type="journal article" date="2020" name="mSystems">
        <title>Genome- and Community-Level Interaction Insights into Carbon Utilization and Element Cycling Functions of Hydrothermarchaeota in Hydrothermal Sediment.</title>
        <authorList>
            <person name="Zhou Z."/>
            <person name="Liu Y."/>
            <person name="Xu W."/>
            <person name="Pan J."/>
            <person name="Luo Z.H."/>
            <person name="Li M."/>
        </authorList>
    </citation>
    <scope>NUCLEOTIDE SEQUENCE [LARGE SCALE GENOMIC DNA]</scope>
    <source>
        <strain evidence="6">SpSt-556</strain>
    </source>
</reference>
<evidence type="ECO:0000256" key="5">
    <source>
        <dbReference type="SAM" id="Phobius"/>
    </source>
</evidence>
<evidence type="ECO:0000256" key="3">
    <source>
        <dbReference type="ARBA" id="ARBA00022989"/>
    </source>
</evidence>
<keyword evidence="3 5" id="KW-1133">Transmembrane helix</keyword>